<reference evidence="1" key="1">
    <citation type="submission" date="2018-02" db="EMBL/GenBank/DDBJ databases">
        <title>Rhizophora mucronata_Transcriptome.</title>
        <authorList>
            <person name="Meera S.P."/>
            <person name="Sreeshan A."/>
            <person name="Augustine A."/>
        </authorList>
    </citation>
    <scope>NUCLEOTIDE SEQUENCE</scope>
    <source>
        <tissue evidence="1">Leaf</tissue>
    </source>
</reference>
<name>A0A2P2PJN7_RHIMU</name>
<accession>A0A2P2PJN7</accession>
<organism evidence="1">
    <name type="scientific">Rhizophora mucronata</name>
    <name type="common">Asiatic mangrove</name>
    <dbReference type="NCBI Taxonomy" id="61149"/>
    <lineage>
        <taxon>Eukaryota</taxon>
        <taxon>Viridiplantae</taxon>
        <taxon>Streptophyta</taxon>
        <taxon>Embryophyta</taxon>
        <taxon>Tracheophyta</taxon>
        <taxon>Spermatophyta</taxon>
        <taxon>Magnoliopsida</taxon>
        <taxon>eudicotyledons</taxon>
        <taxon>Gunneridae</taxon>
        <taxon>Pentapetalae</taxon>
        <taxon>rosids</taxon>
        <taxon>fabids</taxon>
        <taxon>Malpighiales</taxon>
        <taxon>Rhizophoraceae</taxon>
        <taxon>Rhizophora</taxon>
    </lineage>
</organism>
<protein>
    <submittedName>
        <fullName evidence="1">Uncharacterized protein</fullName>
    </submittedName>
</protein>
<evidence type="ECO:0000313" key="1">
    <source>
        <dbReference type="EMBL" id="MBX54954.1"/>
    </source>
</evidence>
<dbReference type="EMBL" id="GGEC01074470">
    <property type="protein sequence ID" value="MBX54954.1"/>
    <property type="molecule type" value="Transcribed_RNA"/>
</dbReference>
<proteinExistence type="predicted"/>
<sequence>MCSNNQCICSRSAAT</sequence>